<dbReference type="EMBL" id="LXQA010705582">
    <property type="protein sequence ID" value="MCI66944.1"/>
    <property type="molecule type" value="Genomic_DNA"/>
</dbReference>
<feature type="non-terminal residue" evidence="2">
    <location>
        <position position="1"/>
    </location>
</feature>
<evidence type="ECO:0000313" key="3">
    <source>
        <dbReference type="Proteomes" id="UP000265520"/>
    </source>
</evidence>
<feature type="region of interest" description="Disordered" evidence="1">
    <location>
        <begin position="39"/>
        <end position="83"/>
    </location>
</feature>
<proteinExistence type="predicted"/>
<evidence type="ECO:0000313" key="2">
    <source>
        <dbReference type="EMBL" id="MCI66944.1"/>
    </source>
</evidence>
<accession>A0A392U2L3</accession>
<dbReference type="AlphaFoldDB" id="A0A392U2L3"/>
<organism evidence="2 3">
    <name type="scientific">Trifolium medium</name>
    <dbReference type="NCBI Taxonomy" id="97028"/>
    <lineage>
        <taxon>Eukaryota</taxon>
        <taxon>Viridiplantae</taxon>
        <taxon>Streptophyta</taxon>
        <taxon>Embryophyta</taxon>
        <taxon>Tracheophyta</taxon>
        <taxon>Spermatophyta</taxon>
        <taxon>Magnoliopsida</taxon>
        <taxon>eudicotyledons</taxon>
        <taxon>Gunneridae</taxon>
        <taxon>Pentapetalae</taxon>
        <taxon>rosids</taxon>
        <taxon>fabids</taxon>
        <taxon>Fabales</taxon>
        <taxon>Fabaceae</taxon>
        <taxon>Papilionoideae</taxon>
        <taxon>50 kb inversion clade</taxon>
        <taxon>NPAAA clade</taxon>
        <taxon>Hologalegina</taxon>
        <taxon>IRL clade</taxon>
        <taxon>Trifolieae</taxon>
        <taxon>Trifolium</taxon>
    </lineage>
</organism>
<protein>
    <submittedName>
        <fullName evidence="2">Uncharacterized protein</fullName>
    </submittedName>
</protein>
<reference evidence="2 3" key="1">
    <citation type="journal article" date="2018" name="Front. Plant Sci.">
        <title>Red Clover (Trifolium pratense) and Zigzag Clover (T. medium) - A Picture of Genomic Similarities and Differences.</title>
        <authorList>
            <person name="Dluhosova J."/>
            <person name="Istvanek J."/>
            <person name="Nedelnik J."/>
            <person name="Repkova J."/>
        </authorList>
    </citation>
    <scope>NUCLEOTIDE SEQUENCE [LARGE SCALE GENOMIC DNA]</scope>
    <source>
        <strain evidence="3">cv. 10/8</strain>
        <tissue evidence="2">Leaf</tissue>
    </source>
</reference>
<name>A0A392U2L3_9FABA</name>
<dbReference type="Proteomes" id="UP000265520">
    <property type="component" value="Unassembled WGS sequence"/>
</dbReference>
<comment type="caution">
    <text evidence="2">The sequence shown here is derived from an EMBL/GenBank/DDBJ whole genome shotgun (WGS) entry which is preliminary data.</text>
</comment>
<feature type="compositionally biased region" description="Polar residues" evidence="1">
    <location>
        <begin position="71"/>
        <end position="83"/>
    </location>
</feature>
<sequence>TVPTVEILPIPTDVETSKVYDTIYASLENLTLPYADYVIRTPDPEDTNPEQANPEVESSPEAIEVEFPTSEKPTSEQQILKPT</sequence>
<evidence type="ECO:0000256" key="1">
    <source>
        <dbReference type="SAM" id="MobiDB-lite"/>
    </source>
</evidence>
<keyword evidence="3" id="KW-1185">Reference proteome</keyword>
<feature type="non-terminal residue" evidence="2">
    <location>
        <position position="83"/>
    </location>
</feature>